<protein>
    <submittedName>
        <fullName evidence="2">Uncharacterized protein</fullName>
    </submittedName>
</protein>
<feature type="region of interest" description="Disordered" evidence="1">
    <location>
        <begin position="18"/>
        <end position="114"/>
    </location>
</feature>
<evidence type="ECO:0000313" key="3">
    <source>
        <dbReference type="Proteomes" id="UP000076858"/>
    </source>
</evidence>
<name>A0A164SST9_9CRUS</name>
<dbReference type="AlphaFoldDB" id="A0A164SST9"/>
<sequence length="251" mass="27063">MSFFNALQQYVTNSVSSLNLSPRRFSRENEEKAGSSSSSSSVDPILPPPLTMTKMPMPSVSREAGSRSPSTVHRSSAHLLQERSKSLKAVSSQSQPPSPRRAVGGRTASLKESSTLSITVPSASGGAISPSSSTAALAAIHSPSPLLSPSFHHMAGKRREPKLLPTFALLDGNRRTSWPQFAITGSGCTIFQPSSINDLDLSSQSLLRRGAALCESFVLSKMIVSPLLKRLYFVIDRLWSLHSRQLCLQKS</sequence>
<keyword evidence="3" id="KW-1185">Reference proteome</keyword>
<proteinExistence type="predicted"/>
<dbReference type="OrthoDB" id="7976202at2759"/>
<reference evidence="2 3" key="1">
    <citation type="submission" date="2016-03" db="EMBL/GenBank/DDBJ databases">
        <title>EvidentialGene: Evidence-directed Construction of Genes on Genomes.</title>
        <authorList>
            <person name="Gilbert D.G."/>
            <person name="Choi J.-H."/>
            <person name="Mockaitis K."/>
            <person name="Colbourne J."/>
            <person name="Pfrender M."/>
        </authorList>
    </citation>
    <scope>NUCLEOTIDE SEQUENCE [LARGE SCALE GENOMIC DNA]</scope>
    <source>
        <strain evidence="2 3">Xinb3</strain>
        <tissue evidence="2">Complete organism</tissue>
    </source>
</reference>
<dbReference type="Proteomes" id="UP000076858">
    <property type="component" value="Unassembled WGS sequence"/>
</dbReference>
<organism evidence="2 3">
    <name type="scientific">Daphnia magna</name>
    <dbReference type="NCBI Taxonomy" id="35525"/>
    <lineage>
        <taxon>Eukaryota</taxon>
        <taxon>Metazoa</taxon>
        <taxon>Ecdysozoa</taxon>
        <taxon>Arthropoda</taxon>
        <taxon>Crustacea</taxon>
        <taxon>Branchiopoda</taxon>
        <taxon>Diplostraca</taxon>
        <taxon>Cladocera</taxon>
        <taxon>Anomopoda</taxon>
        <taxon>Daphniidae</taxon>
        <taxon>Daphnia</taxon>
    </lineage>
</organism>
<evidence type="ECO:0000313" key="2">
    <source>
        <dbReference type="EMBL" id="KZS09906.1"/>
    </source>
</evidence>
<accession>A0A164SST9</accession>
<gene>
    <name evidence="2" type="ORF">APZ42_025720</name>
</gene>
<evidence type="ECO:0000256" key="1">
    <source>
        <dbReference type="SAM" id="MobiDB-lite"/>
    </source>
</evidence>
<dbReference type="EMBL" id="LRGB01001937">
    <property type="protein sequence ID" value="KZS09906.1"/>
    <property type="molecule type" value="Genomic_DNA"/>
</dbReference>
<comment type="caution">
    <text evidence="2">The sequence shown here is derived from an EMBL/GenBank/DDBJ whole genome shotgun (WGS) entry which is preliminary data.</text>
</comment>